<evidence type="ECO:0000313" key="10">
    <source>
        <dbReference type="Proteomes" id="UP000285820"/>
    </source>
</evidence>
<dbReference type="PANTHER" id="PTHR43581">
    <property type="entry name" value="ATP/GTP PHOSPHATASE"/>
    <property type="match status" value="1"/>
</dbReference>
<dbReference type="Pfam" id="PF13304">
    <property type="entry name" value="AAA_21"/>
    <property type="match status" value="1"/>
</dbReference>
<dbReference type="GO" id="GO:0005524">
    <property type="term" value="F:ATP binding"/>
    <property type="evidence" value="ECO:0007669"/>
    <property type="project" value="UniProtKB-KW"/>
</dbReference>
<feature type="domain" description="AAA+ ATPase" evidence="1">
    <location>
        <begin position="35"/>
        <end position="243"/>
    </location>
</feature>
<dbReference type="EMBL" id="CVRS01000103">
    <property type="protein sequence ID" value="CRL42361.1"/>
    <property type="molecule type" value="Genomic_DNA"/>
</dbReference>
<dbReference type="Proteomes" id="UP000285820">
    <property type="component" value="Unassembled WGS sequence"/>
</dbReference>
<dbReference type="RefSeq" id="WP_007890864.1">
    <property type="nucleotide sequence ID" value="NZ_CAKZTK010000043.1"/>
</dbReference>
<protein>
    <submittedName>
        <fullName evidence="4">ATP-binding cassette domain-containing protein</fullName>
    </submittedName>
    <submittedName>
        <fullName evidence="3">Cytochrome c biogenesis protein CcmA</fullName>
    </submittedName>
</protein>
<dbReference type="EMBL" id="QRUN01000008">
    <property type="protein sequence ID" value="RGR68792.1"/>
    <property type="molecule type" value="Genomic_DNA"/>
</dbReference>
<dbReference type="InterPro" id="IPR051396">
    <property type="entry name" value="Bact_Antivir_Def_Nuclease"/>
</dbReference>
<evidence type="ECO:0000313" key="9">
    <source>
        <dbReference type="Proteomes" id="UP000283701"/>
    </source>
</evidence>
<dbReference type="GO" id="GO:0016887">
    <property type="term" value="F:ATP hydrolysis activity"/>
    <property type="evidence" value="ECO:0007669"/>
    <property type="project" value="InterPro"/>
</dbReference>
<dbReference type="OrthoDB" id="9784297at2"/>
<dbReference type="EMBL" id="QRHP01000065">
    <property type="protein sequence ID" value="RHF79195.1"/>
    <property type="molecule type" value="Genomic_DNA"/>
</dbReference>
<dbReference type="PANTHER" id="PTHR43581:SF4">
    <property type="entry name" value="ATP_GTP PHOSPHATASE"/>
    <property type="match status" value="1"/>
</dbReference>
<dbReference type="Proteomes" id="UP000049828">
    <property type="component" value="Unassembled WGS sequence"/>
</dbReference>
<dbReference type="Proteomes" id="UP000286271">
    <property type="component" value="Unassembled WGS sequence"/>
</dbReference>
<keyword evidence="4" id="KW-0547">Nucleotide-binding</keyword>
<evidence type="ECO:0000313" key="2">
    <source>
        <dbReference type="EMBL" id="CRL42361.1"/>
    </source>
</evidence>
<dbReference type="SUPFAM" id="SSF52540">
    <property type="entry name" value="P-loop containing nucleoside triphosphate hydrolases"/>
    <property type="match status" value="1"/>
</dbReference>
<dbReference type="CDD" id="cd00267">
    <property type="entry name" value="ABC_ATPase"/>
    <property type="match status" value="1"/>
</dbReference>
<keyword evidence="4" id="KW-0067">ATP-binding</keyword>
<dbReference type="AlphaFoldDB" id="A0A0M6WXD8"/>
<accession>A0A0M6WXD8</accession>
<organism evidence="2 7">
    <name type="scientific">Roseburia inulinivorans</name>
    <dbReference type="NCBI Taxonomy" id="360807"/>
    <lineage>
        <taxon>Bacteria</taxon>
        <taxon>Bacillati</taxon>
        <taxon>Bacillota</taxon>
        <taxon>Clostridia</taxon>
        <taxon>Lachnospirales</taxon>
        <taxon>Lachnospiraceae</taxon>
        <taxon>Roseburia</taxon>
    </lineage>
</organism>
<evidence type="ECO:0000313" key="7">
    <source>
        <dbReference type="Proteomes" id="UP000049828"/>
    </source>
</evidence>
<reference evidence="2" key="2">
    <citation type="submission" date="2015-05" db="EMBL/GenBank/DDBJ databases">
        <authorList>
            <person name="Wang D.B."/>
            <person name="Wang M."/>
        </authorList>
    </citation>
    <scope>NUCLEOTIDE SEQUENCE [LARGE SCALE GENOMIC DNA]</scope>
    <source>
        <strain evidence="2">L1-83</strain>
    </source>
</reference>
<dbReference type="GeneID" id="75161021"/>
<proteinExistence type="predicted"/>
<evidence type="ECO:0000313" key="6">
    <source>
        <dbReference type="EMBL" id="RHF79195.1"/>
    </source>
</evidence>
<evidence type="ECO:0000313" key="3">
    <source>
        <dbReference type="EMBL" id="CUN22473.1"/>
    </source>
</evidence>
<dbReference type="InterPro" id="IPR003593">
    <property type="entry name" value="AAA+_ATPase"/>
</dbReference>
<dbReference type="Gene3D" id="3.40.50.300">
    <property type="entry name" value="P-loop containing nucleotide triphosphate hydrolases"/>
    <property type="match status" value="1"/>
</dbReference>
<evidence type="ECO:0000313" key="11">
    <source>
        <dbReference type="Proteomes" id="UP000286271"/>
    </source>
</evidence>
<dbReference type="InterPro" id="IPR027417">
    <property type="entry name" value="P-loop_NTPase"/>
</dbReference>
<gene>
    <name evidence="6" type="ORF">DW654_17845</name>
    <name evidence="5" type="ORF">DW707_01850</name>
    <name evidence="4" type="ORF">DWY29_07930</name>
    <name evidence="3" type="ORF">ERS852444_02570</name>
    <name evidence="2" type="ORF">RIL183_31741</name>
</gene>
<dbReference type="InterPro" id="IPR003959">
    <property type="entry name" value="ATPase_AAA_core"/>
</dbReference>
<dbReference type="SMART" id="SM00382">
    <property type="entry name" value="AAA"/>
    <property type="match status" value="1"/>
</dbReference>
<reference evidence="7" key="1">
    <citation type="submission" date="2015-05" db="EMBL/GenBank/DDBJ databases">
        <authorList>
            <consortium name="Pathogen Informatics"/>
        </authorList>
    </citation>
    <scope>NUCLEOTIDE SEQUENCE [LARGE SCALE GENOMIC DNA]</scope>
    <source>
        <strain evidence="3 8">2789STDY5608887</strain>
        <strain evidence="7">L1-83</strain>
    </source>
</reference>
<evidence type="ECO:0000313" key="8">
    <source>
        <dbReference type="Proteomes" id="UP000095453"/>
    </source>
</evidence>
<dbReference type="EMBL" id="QSKW01000002">
    <property type="protein sequence ID" value="RHE99973.1"/>
    <property type="molecule type" value="Genomic_DNA"/>
</dbReference>
<evidence type="ECO:0000259" key="1">
    <source>
        <dbReference type="SMART" id="SM00382"/>
    </source>
</evidence>
<dbReference type="Proteomes" id="UP000095453">
    <property type="component" value="Unassembled WGS sequence"/>
</dbReference>
<sequence>MIYLSSFRLSKRKVNNPNIYPYNVFRDKYIEPFVFRPITVLYGNNGSGKSTLLNIIANCLQLEGKEYATSNSFGSVDYCGLFSSECLYTLGEDDYGNTIKKLPENSRYIKSEDILYEIKKIQQKQILSDGMEYDYVKRGMSLLEAKKFLASKEGCKQEEYIKFAQEKYSNGETSMQYFEEYLQPDALYLLDEPEVSLSPANQVILAEEINKMARLLECQFIIATHSPFMLGTLNAKIYNLDTEEYDVTKWSDLDNVRYFYNFFKKHEDEFKEDYL</sequence>
<dbReference type="Proteomes" id="UP000283701">
    <property type="component" value="Unassembled WGS sequence"/>
</dbReference>
<evidence type="ECO:0000313" key="4">
    <source>
        <dbReference type="EMBL" id="RGR68792.1"/>
    </source>
</evidence>
<dbReference type="EMBL" id="CYXX01000022">
    <property type="protein sequence ID" value="CUN22473.1"/>
    <property type="molecule type" value="Genomic_DNA"/>
</dbReference>
<reference evidence="9 10" key="3">
    <citation type="submission" date="2018-08" db="EMBL/GenBank/DDBJ databases">
        <title>A genome reference for cultivated species of the human gut microbiota.</title>
        <authorList>
            <person name="Zou Y."/>
            <person name="Xue W."/>
            <person name="Luo G."/>
        </authorList>
    </citation>
    <scope>NUCLEOTIDE SEQUENCE [LARGE SCALE GENOMIC DNA]</scope>
    <source>
        <strain evidence="4 10">AF24-4</strain>
        <strain evidence="6 9">AM23-23AC</strain>
        <strain evidence="5 11">AM27-11</strain>
    </source>
</reference>
<evidence type="ECO:0000313" key="5">
    <source>
        <dbReference type="EMBL" id="RHE99973.1"/>
    </source>
</evidence>
<keyword evidence="7" id="KW-1185">Reference proteome</keyword>
<name>A0A0M6WXD8_9FIRM</name>